<evidence type="ECO:0008006" key="8">
    <source>
        <dbReference type="Google" id="ProtNLM"/>
    </source>
</evidence>
<dbReference type="EMBL" id="LVIE01000179">
    <property type="protein sequence ID" value="OHT23544.1"/>
    <property type="molecule type" value="Genomic_DNA"/>
</dbReference>
<evidence type="ECO:0000256" key="2">
    <source>
        <dbReference type="ARBA" id="ARBA00022729"/>
    </source>
</evidence>
<sequence>MIVLFIVSPFTTANNDSNIIFPKKMSNYSNIFSFDPLRGKVKESWQTMKSNNEIKLFVYSKFDSKGCLLEIKSLDTLTGMAFRLVKKGSFLSITNDNKNITKLFDLDDDCTILSRHGTQITFKYINGLLSEVKDGEAIGTSYIYDNHNLLRENNCKIGYCGGIKKTNFTYSFNALNLTEVLTIYTPTDRKGVTATREHKKCNIFDSNNNPIQCALTVSYSDGSEEKNTIIYKTTYYE</sequence>
<dbReference type="GO" id="GO:0005886">
    <property type="term" value="C:plasma membrane"/>
    <property type="evidence" value="ECO:0007669"/>
    <property type="project" value="InterPro"/>
</dbReference>
<keyword evidence="5" id="KW-0449">Lipoprotein</keyword>
<keyword evidence="7" id="KW-1185">Reference proteome</keyword>
<keyword evidence="3" id="KW-0472">Membrane</keyword>
<accession>A0A1S1HMP6</accession>
<proteinExistence type="predicted"/>
<evidence type="ECO:0000256" key="4">
    <source>
        <dbReference type="ARBA" id="ARBA00023139"/>
    </source>
</evidence>
<dbReference type="Proteomes" id="UP000179588">
    <property type="component" value="Unassembled WGS sequence"/>
</dbReference>
<comment type="caution">
    <text evidence="6">The sequence shown here is derived from an EMBL/GenBank/DDBJ whole genome shotgun (WGS) entry which is preliminary data.</text>
</comment>
<protein>
    <recommendedName>
        <fullName evidence="8">YnfC family lipoprotein</fullName>
    </recommendedName>
</protein>
<evidence type="ECO:0000313" key="7">
    <source>
        <dbReference type="Proteomes" id="UP000179588"/>
    </source>
</evidence>
<evidence type="ECO:0000256" key="1">
    <source>
        <dbReference type="ARBA" id="ARBA00022475"/>
    </source>
</evidence>
<name>A0A1S1HMP6_PROST</name>
<gene>
    <name evidence="6" type="ORF">A3Q29_06335</name>
</gene>
<evidence type="ECO:0000256" key="5">
    <source>
        <dbReference type="ARBA" id="ARBA00023288"/>
    </source>
</evidence>
<dbReference type="Pfam" id="PF06788">
    <property type="entry name" value="UPF0257"/>
    <property type="match status" value="1"/>
</dbReference>
<organism evidence="6 7">
    <name type="scientific">Providencia stuartii</name>
    <dbReference type="NCBI Taxonomy" id="588"/>
    <lineage>
        <taxon>Bacteria</taxon>
        <taxon>Pseudomonadati</taxon>
        <taxon>Pseudomonadota</taxon>
        <taxon>Gammaproteobacteria</taxon>
        <taxon>Enterobacterales</taxon>
        <taxon>Morganellaceae</taxon>
        <taxon>Providencia</taxon>
    </lineage>
</organism>
<dbReference type="InterPro" id="IPR010646">
    <property type="entry name" value="UPF0257"/>
</dbReference>
<keyword evidence="1" id="KW-1003">Cell membrane</keyword>
<keyword evidence="2" id="KW-0732">Signal</keyword>
<keyword evidence="4" id="KW-0564">Palmitate</keyword>
<dbReference type="AlphaFoldDB" id="A0A1S1HMP6"/>
<reference evidence="6 7" key="1">
    <citation type="submission" date="2016-03" db="EMBL/GenBank/DDBJ databases">
        <title>Genome sequence of Providencia stuartii strain, isolated from the salivary glands of larval Lucilia sericata.</title>
        <authorList>
            <person name="Yuan Y."/>
            <person name="Zhang Y."/>
            <person name="Fu S."/>
            <person name="Crippen T.L."/>
            <person name="Visi D."/>
            <person name="Benbow M.E."/>
            <person name="Allen M."/>
            <person name="Tomberlin J.K."/>
            <person name="Sze S.-H."/>
            <person name="Tarone A.M."/>
        </authorList>
    </citation>
    <scope>NUCLEOTIDE SEQUENCE [LARGE SCALE GENOMIC DNA]</scope>
    <source>
        <strain evidence="6 7">Crippen</strain>
    </source>
</reference>
<evidence type="ECO:0000256" key="3">
    <source>
        <dbReference type="ARBA" id="ARBA00023136"/>
    </source>
</evidence>
<evidence type="ECO:0000313" key="6">
    <source>
        <dbReference type="EMBL" id="OHT23544.1"/>
    </source>
</evidence>